<accession>A0A2G1DNX4</accession>
<proteinExistence type="predicted"/>
<keyword evidence="2" id="KW-1185">Reference proteome</keyword>
<dbReference type="RefSeq" id="WP_099309013.1">
    <property type="nucleotide sequence ID" value="NZ_PCGV01000018.1"/>
</dbReference>
<reference evidence="1 2" key="1">
    <citation type="submission" date="2017-10" db="EMBL/GenBank/DDBJ databases">
        <title>Draft genome sequences of Aggregatibacter actinomycetemcomitans strains 310a and 310b.</title>
        <authorList>
            <person name="May A.C."/>
            <person name="Ohta H."/>
            <person name="Maeda H."/>
            <person name="Kokeguchi S."/>
            <person name="Cugini C."/>
        </authorList>
    </citation>
    <scope>NUCLEOTIDE SEQUENCE [LARGE SCALE GENOMIC DNA]</scope>
    <source>
        <strain evidence="1 2">310b</strain>
    </source>
</reference>
<protein>
    <submittedName>
        <fullName evidence="1">Uncharacterized protein</fullName>
    </submittedName>
</protein>
<evidence type="ECO:0000313" key="1">
    <source>
        <dbReference type="EMBL" id="PHO20036.1"/>
    </source>
</evidence>
<organism evidence="1 2">
    <name type="scientific">Aggregatibacter actinomycetemcomitans</name>
    <name type="common">Actinobacillus actinomycetemcomitans</name>
    <name type="synonym">Haemophilus actinomycetemcomitans</name>
    <dbReference type="NCBI Taxonomy" id="714"/>
    <lineage>
        <taxon>Bacteria</taxon>
        <taxon>Pseudomonadati</taxon>
        <taxon>Pseudomonadota</taxon>
        <taxon>Gammaproteobacteria</taxon>
        <taxon>Pasteurellales</taxon>
        <taxon>Pasteurellaceae</taxon>
        <taxon>Aggregatibacter</taxon>
    </lineage>
</organism>
<gene>
    <name evidence="1" type="ORF">CQR80_08840</name>
</gene>
<sequence length="183" mass="22129">MKVRFNPPRPNYNDAGFVEQTVHEFIEKYYPDYCDERAIDEEEYQYRNGIYYALINEFDLYDNPEYLMKILIRDYSWDFSADTWDNIQQFDFFVRKKIKEKEQQWVKDNNIQPPFPVGSKVRMPACHGETEGVIARIYEYDPARYCVMTEKQVQYNKEMESLGKSERQGGWILKFEDVELIED</sequence>
<dbReference type="Proteomes" id="UP000226080">
    <property type="component" value="Unassembled WGS sequence"/>
</dbReference>
<evidence type="ECO:0000313" key="2">
    <source>
        <dbReference type="Proteomes" id="UP000226080"/>
    </source>
</evidence>
<comment type="caution">
    <text evidence="1">The sequence shown here is derived from an EMBL/GenBank/DDBJ whole genome shotgun (WGS) entry which is preliminary data.</text>
</comment>
<name>A0A2G1DNX4_AGGAC</name>
<dbReference type="EMBL" id="PCGW01000018">
    <property type="protein sequence ID" value="PHO20036.1"/>
    <property type="molecule type" value="Genomic_DNA"/>
</dbReference>